<dbReference type="InterPro" id="IPR002220">
    <property type="entry name" value="DapA-like"/>
</dbReference>
<organism evidence="2 3">
    <name type="scientific">Rubinisphaera italica</name>
    <dbReference type="NCBI Taxonomy" id="2527969"/>
    <lineage>
        <taxon>Bacteria</taxon>
        <taxon>Pseudomonadati</taxon>
        <taxon>Planctomycetota</taxon>
        <taxon>Planctomycetia</taxon>
        <taxon>Planctomycetales</taxon>
        <taxon>Planctomycetaceae</taxon>
        <taxon>Rubinisphaera</taxon>
    </lineage>
</organism>
<evidence type="ECO:0000313" key="3">
    <source>
        <dbReference type="Proteomes" id="UP000316095"/>
    </source>
</evidence>
<dbReference type="EMBL" id="SJPG01000001">
    <property type="protein sequence ID" value="TWT62011.1"/>
    <property type="molecule type" value="Genomic_DNA"/>
</dbReference>
<dbReference type="Gene3D" id="3.20.20.70">
    <property type="entry name" value="Aldolase class I"/>
    <property type="match status" value="1"/>
</dbReference>
<dbReference type="CDD" id="cd00408">
    <property type="entry name" value="DHDPS-like"/>
    <property type="match status" value="1"/>
</dbReference>
<evidence type="ECO:0000256" key="1">
    <source>
        <dbReference type="ARBA" id="ARBA00023239"/>
    </source>
</evidence>
<dbReference type="SMART" id="SM01130">
    <property type="entry name" value="DHDPS"/>
    <property type="match status" value="1"/>
</dbReference>
<name>A0A5C5XI35_9PLAN</name>
<comment type="caution">
    <text evidence="2">The sequence shown here is derived from an EMBL/GenBank/DDBJ whole genome shotgun (WGS) entry which is preliminary data.</text>
</comment>
<accession>A0A5C5XI35</accession>
<gene>
    <name evidence="2" type="ORF">Pan54_27500</name>
</gene>
<keyword evidence="3" id="KW-1185">Reference proteome</keyword>
<keyword evidence="1" id="KW-0456">Lyase</keyword>
<dbReference type="AlphaFoldDB" id="A0A5C5XI35"/>
<dbReference type="Proteomes" id="UP000316095">
    <property type="component" value="Unassembled WGS sequence"/>
</dbReference>
<dbReference type="SUPFAM" id="SSF51569">
    <property type="entry name" value="Aldolase"/>
    <property type="match status" value="1"/>
</dbReference>
<proteinExistence type="predicted"/>
<dbReference type="InterPro" id="IPR013785">
    <property type="entry name" value="Aldolase_TIM"/>
</dbReference>
<reference evidence="2 3" key="1">
    <citation type="submission" date="2019-02" db="EMBL/GenBank/DDBJ databases">
        <title>Deep-cultivation of Planctomycetes and their phenomic and genomic characterization uncovers novel biology.</title>
        <authorList>
            <person name="Wiegand S."/>
            <person name="Jogler M."/>
            <person name="Boedeker C."/>
            <person name="Pinto D."/>
            <person name="Vollmers J."/>
            <person name="Rivas-Marin E."/>
            <person name="Kohn T."/>
            <person name="Peeters S.H."/>
            <person name="Heuer A."/>
            <person name="Rast P."/>
            <person name="Oberbeckmann S."/>
            <person name="Bunk B."/>
            <person name="Jeske O."/>
            <person name="Meyerdierks A."/>
            <person name="Storesund J.E."/>
            <person name="Kallscheuer N."/>
            <person name="Luecker S."/>
            <person name="Lage O.M."/>
            <person name="Pohl T."/>
            <person name="Merkel B.J."/>
            <person name="Hornburger P."/>
            <person name="Mueller R.-W."/>
            <person name="Bruemmer F."/>
            <person name="Labrenz M."/>
            <person name="Spormann A.M."/>
            <person name="Op Den Camp H."/>
            <person name="Overmann J."/>
            <person name="Amann R."/>
            <person name="Jetten M.S.M."/>
            <person name="Mascher T."/>
            <person name="Medema M.H."/>
            <person name="Devos D.P."/>
            <person name="Kaster A.-K."/>
            <person name="Ovreas L."/>
            <person name="Rohde M."/>
            <person name="Galperin M.Y."/>
            <person name="Jogler C."/>
        </authorList>
    </citation>
    <scope>NUCLEOTIDE SEQUENCE [LARGE SCALE GENOMIC DNA]</scope>
    <source>
        <strain evidence="2 3">Pan54</strain>
    </source>
</reference>
<evidence type="ECO:0000313" key="2">
    <source>
        <dbReference type="EMBL" id="TWT62011.1"/>
    </source>
</evidence>
<sequence length="364" mass="41609">MEDTINSDHSNPNLKRQTQQADFFTTMLNAIVIDYTEWNNLDVPVFEMKRDMNPIELIIPNRKIKGYSAILLPLTGTGAVDWNGFDAHVERTYAAGLIPAINMDTGYANLIDSATKVEVLSRTRDIASGKEFVAGAYVGDREGDAFRQSEYHTEIELIDSFGGTSVLFQSYGLTSGTDEEIARRYAALASRTDRFIAFELGTMFAPFGKIYSLDLYSKLLSIPQCIGAKHSSLSRELEWERLLIRNNQRPDFMVMTGNDLAIDMVMYGSDYLLGLSTFAPDLFAIRDRFWETGNNEFYELNDTLQYLGHFAFRVPVPAYKHNAAQFLHLRNWIETDETHVNSPKRPESDRFILQEILDRLQRWM</sequence>
<dbReference type="GO" id="GO:0016829">
    <property type="term" value="F:lyase activity"/>
    <property type="evidence" value="ECO:0007669"/>
    <property type="project" value="UniProtKB-KW"/>
</dbReference>
<evidence type="ECO:0008006" key="4">
    <source>
        <dbReference type="Google" id="ProtNLM"/>
    </source>
</evidence>
<protein>
    <recommendedName>
        <fullName evidence="4">Dihydrodipicolinate synthase family protein</fullName>
    </recommendedName>
</protein>